<evidence type="ECO:0000256" key="5">
    <source>
        <dbReference type="ARBA" id="ARBA00023237"/>
    </source>
</evidence>
<dbReference type="OrthoDB" id="2112957at2"/>
<dbReference type="GO" id="GO:1990281">
    <property type="term" value="C:efflux pump complex"/>
    <property type="evidence" value="ECO:0007669"/>
    <property type="project" value="TreeGrafter"/>
</dbReference>
<feature type="coiled-coil region" evidence="6">
    <location>
        <begin position="187"/>
        <end position="245"/>
    </location>
</feature>
<dbReference type="Gene3D" id="1.20.1600.10">
    <property type="entry name" value="Outer membrane efflux proteins (OEP)"/>
    <property type="match status" value="1"/>
</dbReference>
<accession>A0A1N6YHE5</accession>
<comment type="subcellular location">
    <subcellularLocation>
        <location evidence="1">Cell outer membrane</location>
    </subcellularLocation>
</comment>
<keyword evidence="5" id="KW-0998">Cell outer membrane</keyword>
<dbReference type="InterPro" id="IPR051906">
    <property type="entry name" value="TolC-like"/>
</dbReference>
<keyword evidence="6" id="KW-0175">Coiled coil</keyword>
<keyword evidence="4" id="KW-0472">Membrane</keyword>
<evidence type="ECO:0000256" key="7">
    <source>
        <dbReference type="SAM" id="SignalP"/>
    </source>
</evidence>
<feature type="coiled-coil region" evidence="6">
    <location>
        <begin position="39"/>
        <end position="66"/>
    </location>
</feature>
<dbReference type="STRING" id="56779.SAMN05421834_11458"/>
<protein>
    <submittedName>
        <fullName evidence="8">Outer membrane protein TolC</fullName>
    </submittedName>
</protein>
<sequence>MYRNKITYFKISMAILIIFCTATVVDAEEISLKEAISQGLNNNLEIKQQQNNINNLERQLQTIRAQQGWQIKVSSNYSEVISEGEILNAAGVLQSTNNLRTVSGSSSTLSINRNFASGLNITQEAVYNDENESDYGVLISYPLFKGAPTESEKSYYQQEQEFLKAKNDLNSLIESKITAWLGDYLQILRLKSRKENADLQLKNAQKTYAESQELYKNSQLSQRELKSAEAAVIDAETNYKQLANQYQNSLMSFKLALNLDKEIEIALNNKEYLNKISSELINYQDNNFENMYKNLLKTDYDLKSAVINLRLQEKQLKWFRGEGRTDINLSGSYNYSTDRSTVGVTFSYDLFDGSQREFNEKNLKDNIQLAQANLANLKESKKLVLENQLSSLNASLNKKKSSILKLENAENQFELAGEQYDSGLITKKELKQQEISYQQSKISYQEALDQLFIVKLELTMLIYNDYLDIFNRGVFNEKK</sequence>
<dbReference type="EMBL" id="FTNC01000014">
    <property type="protein sequence ID" value="SIR14004.1"/>
    <property type="molecule type" value="Genomic_DNA"/>
</dbReference>
<dbReference type="Proteomes" id="UP000185669">
    <property type="component" value="Unassembled WGS sequence"/>
</dbReference>
<reference evidence="9" key="1">
    <citation type="submission" date="2017-01" db="EMBL/GenBank/DDBJ databases">
        <authorList>
            <person name="Varghese N."/>
            <person name="Submissions S."/>
        </authorList>
    </citation>
    <scope>NUCLEOTIDE SEQUENCE [LARGE SCALE GENOMIC DNA]</scope>
    <source>
        <strain evidence="9">ATCC 700103</strain>
    </source>
</reference>
<feature type="coiled-coil region" evidence="6">
    <location>
        <begin position="360"/>
        <end position="412"/>
    </location>
</feature>
<dbReference type="PANTHER" id="PTHR30026:SF20">
    <property type="entry name" value="OUTER MEMBRANE PROTEIN TOLC"/>
    <property type="match status" value="1"/>
</dbReference>
<dbReference type="RefSeq" id="WP_076545363.1">
    <property type="nucleotide sequence ID" value="NZ_FTNC01000014.1"/>
</dbReference>
<dbReference type="GO" id="GO:0015288">
    <property type="term" value="F:porin activity"/>
    <property type="evidence" value="ECO:0007669"/>
    <property type="project" value="TreeGrafter"/>
</dbReference>
<keyword evidence="9" id="KW-1185">Reference proteome</keyword>
<dbReference type="GO" id="GO:0009279">
    <property type="term" value="C:cell outer membrane"/>
    <property type="evidence" value="ECO:0007669"/>
    <property type="project" value="UniProtKB-SubCell"/>
</dbReference>
<dbReference type="PANTHER" id="PTHR30026">
    <property type="entry name" value="OUTER MEMBRANE PROTEIN TOLC"/>
    <property type="match status" value="1"/>
</dbReference>
<feature type="chain" id="PRO_5012929987" evidence="7">
    <location>
        <begin position="28"/>
        <end position="479"/>
    </location>
</feature>
<evidence type="ECO:0000256" key="3">
    <source>
        <dbReference type="ARBA" id="ARBA00022692"/>
    </source>
</evidence>
<dbReference type="AlphaFoldDB" id="A0A1N6YHE5"/>
<evidence type="ECO:0000313" key="8">
    <source>
        <dbReference type="EMBL" id="SIR14004.1"/>
    </source>
</evidence>
<dbReference type="GO" id="GO:0015562">
    <property type="term" value="F:efflux transmembrane transporter activity"/>
    <property type="evidence" value="ECO:0007669"/>
    <property type="project" value="InterPro"/>
</dbReference>
<dbReference type="SUPFAM" id="SSF56954">
    <property type="entry name" value="Outer membrane efflux proteins (OEP)"/>
    <property type="match status" value="1"/>
</dbReference>
<name>A0A1N6YHE5_9FIRM</name>
<organism evidence="8 9">
    <name type="scientific">Halanaerobium kushneri</name>
    <dbReference type="NCBI Taxonomy" id="56779"/>
    <lineage>
        <taxon>Bacteria</taxon>
        <taxon>Bacillati</taxon>
        <taxon>Bacillota</taxon>
        <taxon>Clostridia</taxon>
        <taxon>Halanaerobiales</taxon>
        <taxon>Halanaerobiaceae</taxon>
        <taxon>Halanaerobium</taxon>
    </lineage>
</organism>
<keyword evidence="3" id="KW-0812">Transmembrane</keyword>
<evidence type="ECO:0000256" key="1">
    <source>
        <dbReference type="ARBA" id="ARBA00004442"/>
    </source>
</evidence>
<evidence type="ECO:0000256" key="2">
    <source>
        <dbReference type="ARBA" id="ARBA00022452"/>
    </source>
</evidence>
<keyword evidence="2" id="KW-1134">Transmembrane beta strand</keyword>
<keyword evidence="7" id="KW-0732">Signal</keyword>
<gene>
    <name evidence="8" type="ORF">SAMN05421834_11458</name>
</gene>
<evidence type="ECO:0000256" key="6">
    <source>
        <dbReference type="SAM" id="Coils"/>
    </source>
</evidence>
<feature type="signal peptide" evidence="7">
    <location>
        <begin position="1"/>
        <end position="27"/>
    </location>
</feature>
<evidence type="ECO:0000256" key="4">
    <source>
        <dbReference type="ARBA" id="ARBA00023136"/>
    </source>
</evidence>
<evidence type="ECO:0000313" key="9">
    <source>
        <dbReference type="Proteomes" id="UP000185669"/>
    </source>
</evidence>
<proteinExistence type="predicted"/>